<dbReference type="Gene3D" id="3.30.540.30">
    <property type="match status" value="1"/>
</dbReference>
<accession>A0A2K3MRR3</accession>
<keyword evidence="2 3" id="KW-0378">Hydrolase</keyword>
<comment type="caution">
    <text evidence="3">The sequence shown here is derived from an EMBL/GenBank/DDBJ whole genome shotgun (WGS) entry which is preliminary data.</text>
</comment>
<reference evidence="3 4" key="2">
    <citation type="journal article" date="2017" name="Front. Plant Sci.">
        <title>Gene Classification and Mining of Molecular Markers Useful in Red Clover (Trifolium pratense) Breeding.</title>
        <authorList>
            <person name="Istvanek J."/>
            <person name="Dluhosova J."/>
            <person name="Dluhos P."/>
            <person name="Patkova L."/>
            <person name="Nedelnik J."/>
            <person name="Repkova J."/>
        </authorList>
    </citation>
    <scope>NUCLEOTIDE SEQUENCE [LARGE SCALE GENOMIC DNA]</scope>
    <source>
        <strain evidence="4">cv. Tatra</strain>
        <tissue evidence="3">Young leaves</tissue>
    </source>
</reference>
<evidence type="ECO:0000313" key="3">
    <source>
        <dbReference type="EMBL" id="PNX93518.1"/>
    </source>
</evidence>
<organism evidence="3 4">
    <name type="scientific">Trifolium pratense</name>
    <name type="common">Red clover</name>
    <dbReference type="NCBI Taxonomy" id="57577"/>
    <lineage>
        <taxon>Eukaryota</taxon>
        <taxon>Viridiplantae</taxon>
        <taxon>Streptophyta</taxon>
        <taxon>Embryophyta</taxon>
        <taxon>Tracheophyta</taxon>
        <taxon>Spermatophyta</taxon>
        <taxon>Magnoliopsida</taxon>
        <taxon>eudicotyledons</taxon>
        <taxon>Gunneridae</taxon>
        <taxon>Pentapetalae</taxon>
        <taxon>rosids</taxon>
        <taxon>fabids</taxon>
        <taxon>Fabales</taxon>
        <taxon>Fabaceae</taxon>
        <taxon>Papilionoideae</taxon>
        <taxon>50 kb inversion clade</taxon>
        <taxon>NPAAA clade</taxon>
        <taxon>Hologalegina</taxon>
        <taxon>IRL clade</taxon>
        <taxon>Trifolieae</taxon>
        <taxon>Trifolium</taxon>
    </lineage>
</organism>
<dbReference type="GO" id="GO:0046872">
    <property type="term" value="F:metal ion binding"/>
    <property type="evidence" value="ECO:0007669"/>
    <property type="project" value="UniProtKB-KW"/>
</dbReference>
<dbReference type="PANTHER" id="PTHR23422:SF9">
    <property type="entry name" value="ZN-DEPENDENT HYDROLASE"/>
    <property type="match status" value="1"/>
</dbReference>
<dbReference type="EMBL" id="ASHM01011584">
    <property type="protein sequence ID" value="PNX93518.1"/>
    <property type="molecule type" value="Genomic_DNA"/>
</dbReference>
<reference evidence="3 4" key="1">
    <citation type="journal article" date="2014" name="Am. J. Bot.">
        <title>Genome assembly and annotation for red clover (Trifolium pratense; Fabaceae).</title>
        <authorList>
            <person name="Istvanek J."/>
            <person name="Jaros M."/>
            <person name="Krenek A."/>
            <person name="Repkova J."/>
        </authorList>
    </citation>
    <scope>NUCLEOTIDE SEQUENCE [LARGE SCALE GENOMIC DNA]</scope>
    <source>
        <strain evidence="4">cv. Tatra</strain>
        <tissue evidence="3">Young leaves</tissue>
    </source>
</reference>
<evidence type="ECO:0000256" key="2">
    <source>
        <dbReference type="ARBA" id="ARBA00022801"/>
    </source>
</evidence>
<dbReference type="GO" id="GO:0008239">
    <property type="term" value="F:dipeptidyl-peptidase activity"/>
    <property type="evidence" value="ECO:0007669"/>
    <property type="project" value="TreeGrafter"/>
</dbReference>
<dbReference type="PANTHER" id="PTHR23422">
    <property type="entry name" value="DIPEPTIDYL PEPTIDASE III-RELATED"/>
    <property type="match status" value="1"/>
</dbReference>
<sequence>MRDERTYVVTCQTHVVCMSGMGGGGTPNPRGLCVQRWSIYLSRSTLDDDEAFLTTADSAIRLLTKATRTVREWKGLEYRAAFPILKPAGANFYPADMDKREFNIWNDSLAKDQQQEATSFFTVIRRHSEFILDSGLSNDKVDSSKDLYIVPYSQEYKSLLAKAADFLHKAGDITNSTSLKKLLHSKADAFLSNDYYNSDISWMELQEILYYSGPISDTLLEMGFQV</sequence>
<evidence type="ECO:0000256" key="1">
    <source>
        <dbReference type="ARBA" id="ARBA00022723"/>
    </source>
</evidence>
<dbReference type="Proteomes" id="UP000236291">
    <property type="component" value="Unassembled WGS sequence"/>
</dbReference>
<protein>
    <submittedName>
        <fullName evidence="3">Nudix hydrolase 3-like protein</fullName>
    </submittedName>
</protein>
<keyword evidence="1" id="KW-0479">Metal-binding</keyword>
<evidence type="ECO:0000313" key="4">
    <source>
        <dbReference type="Proteomes" id="UP000236291"/>
    </source>
</evidence>
<dbReference type="InterPro" id="IPR039461">
    <property type="entry name" value="Peptidase_M49"/>
</dbReference>
<gene>
    <name evidence="3" type="ORF">L195_g016672</name>
</gene>
<dbReference type="GO" id="GO:0005737">
    <property type="term" value="C:cytoplasm"/>
    <property type="evidence" value="ECO:0007669"/>
    <property type="project" value="TreeGrafter"/>
</dbReference>
<proteinExistence type="predicted"/>
<dbReference type="STRING" id="57577.A0A2K3MRR3"/>
<name>A0A2K3MRR3_TRIPR</name>
<dbReference type="AlphaFoldDB" id="A0A2K3MRR3"/>